<evidence type="ECO:0000259" key="2">
    <source>
        <dbReference type="Pfam" id="PF07670"/>
    </source>
</evidence>
<feature type="transmembrane region" description="Helical" evidence="1">
    <location>
        <begin position="363"/>
        <end position="385"/>
    </location>
</feature>
<feature type="transmembrane region" description="Helical" evidence="1">
    <location>
        <begin position="35"/>
        <end position="54"/>
    </location>
</feature>
<keyword evidence="1" id="KW-1133">Transmembrane helix</keyword>
<dbReference type="EMBL" id="VCIW01000002">
    <property type="protein sequence ID" value="TLS53755.1"/>
    <property type="molecule type" value="Genomic_DNA"/>
</dbReference>
<keyword evidence="1" id="KW-0472">Membrane</keyword>
<evidence type="ECO:0000256" key="1">
    <source>
        <dbReference type="SAM" id="Phobius"/>
    </source>
</evidence>
<comment type="caution">
    <text evidence="3">The sequence shown here is derived from an EMBL/GenBank/DDBJ whole genome shotgun (WGS) entry which is preliminary data.</text>
</comment>
<keyword evidence="4" id="KW-1185">Reference proteome</keyword>
<feature type="transmembrane region" description="Helical" evidence="1">
    <location>
        <begin position="240"/>
        <end position="263"/>
    </location>
</feature>
<dbReference type="Pfam" id="PF07670">
    <property type="entry name" value="Gate"/>
    <property type="match status" value="1"/>
</dbReference>
<organism evidence="3 4">
    <name type="scientific">Paenibacillus antri</name>
    <dbReference type="NCBI Taxonomy" id="2582848"/>
    <lineage>
        <taxon>Bacteria</taxon>
        <taxon>Bacillati</taxon>
        <taxon>Bacillota</taxon>
        <taxon>Bacilli</taxon>
        <taxon>Bacillales</taxon>
        <taxon>Paenibacillaceae</taxon>
        <taxon>Paenibacillus</taxon>
    </lineage>
</organism>
<dbReference type="InterPro" id="IPR014226">
    <property type="entry name" value="Spore_IM_YlbJ"/>
</dbReference>
<gene>
    <name evidence="3" type="primary">ylbJ</name>
    <name evidence="3" type="ORF">FE782_03450</name>
</gene>
<evidence type="ECO:0000313" key="3">
    <source>
        <dbReference type="EMBL" id="TLS53755.1"/>
    </source>
</evidence>
<accession>A0A5R9GNP8</accession>
<protein>
    <submittedName>
        <fullName evidence="3">Sporulation integral membrane protein YlbJ</fullName>
    </submittedName>
</protein>
<feature type="domain" description="Nucleoside transporter/FeoB GTPase Gate" evidence="2">
    <location>
        <begin position="31"/>
        <end position="100"/>
    </location>
</feature>
<name>A0A5R9GNP8_9BACL</name>
<dbReference type="Proteomes" id="UP000309676">
    <property type="component" value="Unassembled WGS sequence"/>
</dbReference>
<feature type="transmembrane region" description="Helical" evidence="1">
    <location>
        <begin position="317"/>
        <end position="335"/>
    </location>
</feature>
<dbReference type="NCBIfam" id="TIGR02871">
    <property type="entry name" value="spore_ylbJ"/>
    <property type="match status" value="1"/>
</dbReference>
<dbReference type="AlphaFoldDB" id="A0A5R9GNP8"/>
<sequence>MSVAVLALVLAFPRESVEAGLTGVAIWWDVLFPSLFPFFVVSELMLGFGIVHFFGKLLDPMMRPLFRLPGPGGFVMAMGFASGYPVGARLTSQLWDARLVNRGESERLVAFTTTADPIFLIGAVAVGFFHDATLAPLLAAAHYGGAVLLGLLLRLQSRGEPSGEASAAADDGRKRPLLLRAFDAMHDARLSDGRPFGELLLDGIRSGLRLIVVVGGLVVFFSVVIEVLTLARVVTVMQGVVAFALGLFAIPAPLAEAVVNGLFEVTLGAKTAGAATGISLQAQVAIASFGLSWAGLSVHAQIMSIVSHMPVRYGKYAAAKALQGLFSGAIAYFAWPLFAPFRESAAAWIPAASPSGWSAAAAYAPFAGLAFLVSLAAVPAVYVLYRLLRPLVRPR</sequence>
<evidence type="ECO:0000313" key="4">
    <source>
        <dbReference type="Proteomes" id="UP000309676"/>
    </source>
</evidence>
<keyword evidence="1" id="KW-0812">Transmembrane</keyword>
<feature type="transmembrane region" description="Helical" evidence="1">
    <location>
        <begin position="108"/>
        <end position="129"/>
    </location>
</feature>
<reference evidence="3 4" key="1">
    <citation type="submission" date="2019-05" db="EMBL/GenBank/DDBJ databases">
        <authorList>
            <person name="Narsing Rao M.P."/>
            <person name="Li W.J."/>
        </authorList>
    </citation>
    <scope>NUCLEOTIDE SEQUENCE [LARGE SCALE GENOMIC DNA]</scope>
    <source>
        <strain evidence="3 4">SYSU_K30003</strain>
    </source>
</reference>
<dbReference type="OrthoDB" id="1645614at2"/>
<feature type="transmembrane region" description="Helical" evidence="1">
    <location>
        <begin position="208"/>
        <end position="228"/>
    </location>
</feature>
<feature type="transmembrane region" description="Helical" evidence="1">
    <location>
        <begin position="66"/>
        <end position="88"/>
    </location>
</feature>
<dbReference type="InterPro" id="IPR011642">
    <property type="entry name" value="Gate_dom"/>
</dbReference>
<proteinExistence type="predicted"/>
<feature type="transmembrane region" description="Helical" evidence="1">
    <location>
        <begin position="134"/>
        <end position="153"/>
    </location>
</feature>
<feature type="transmembrane region" description="Helical" evidence="1">
    <location>
        <begin position="275"/>
        <end position="296"/>
    </location>
</feature>